<accession>A0ABT3VGL0</accession>
<evidence type="ECO:0000256" key="1">
    <source>
        <dbReference type="ARBA" id="ARBA00004651"/>
    </source>
</evidence>
<organism evidence="7 8">
    <name type="scientific">Alcaligenes parafaecalis</name>
    <dbReference type="NCBI Taxonomy" id="171260"/>
    <lineage>
        <taxon>Bacteria</taxon>
        <taxon>Pseudomonadati</taxon>
        <taxon>Pseudomonadota</taxon>
        <taxon>Betaproteobacteria</taxon>
        <taxon>Burkholderiales</taxon>
        <taxon>Alcaligenaceae</taxon>
        <taxon>Alcaligenes</taxon>
    </lineage>
</organism>
<keyword evidence="4 6" id="KW-1133">Transmembrane helix</keyword>
<evidence type="ECO:0000256" key="2">
    <source>
        <dbReference type="ARBA" id="ARBA00022475"/>
    </source>
</evidence>
<dbReference type="Gene3D" id="1.20.1250.20">
    <property type="entry name" value="MFS general substrate transporter like domains"/>
    <property type="match status" value="1"/>
</dbReference>
<feature type="transmembrane region" description="Helical" evidence="6">
    <location>
        <begin position="7"/>
        <end position="25"/>
    </location>
</feature>
<dbReference type="PANTHER" id="PTHR23513">
    <property type="entry name" value="INTEGRAL MEMBRANE EFFLUX PROTEIN-RELATED"/>
    <property type="match status" value="1"/>
</dbReference>
<proteinExistence type="predicted"/>
<evidence type="ECO:0000313" key="8">
    <source>
        <dbReference type="Proteomes" id="UP001209916"/>
    </source>
</evidence>
<keyword evidence="3 6" id="KW-0812">Transmembrane</keyword>
<dbReference type="Pfam" id="PF07690">
    <property type="entry name" value="MFS_1"/>
    <property type="match status" value="1"/>
</dbReference>
<dbReference type="PANTHER" id="PTHR23513:SF6">
    <property type="entry name" value="MAJOR FACILITATOR SUPERFAMILY ASSOCIATED DOMAIN-CONTAINING PROTEIN"/>
    <property type="match status" value="1"/>
</dbReference>
<feature type="transmembrane region" description="Helical" evidence="6">
    <location>
        <begin position="245"/>
        <end position="266"/>
    </location>
</feature>
<evidence type="ECO:0000256" key="5">
    <source>
        <dbReference type="ARBA" id="ARBA00023136"/>
    </source>
</evidence>
<dbReference type="InterPro" id="IPR036259">
    <property type="entry name" value="MFS_trans_sf"/>
</dbReference>
<dbReference type="EMBL" id="JAPKNA010000001">
    <property type="protein sequence ID" value="MCX5462600.1"/>
    <property type="molecule type" value="Genomic_DNA"/>
</dbReference>
<dbReference type="SUPFAM" id="SSF103473">
    <property type="entry name" value="MFS general substrate transporter"/>
    <property type="match status" value="1"/>
</dbReference>
<keyword evidence="8" id="KW-1185">Reference proteome</keyword>
<evidence type="ECO:0000313" key="7">
    <source>
        <dbReference type="EMBL" id="MCX5462600.1"/>
    </source>
</evidence>
<evidence type="ECO:0000256" key="4">
    <source>
        <dbReference type="ARBA" id="ARBA00022989"/>
    </source>
</evidence>
<feature type="transmembrane region" description="Helical" evidence="6">
    <location>
        <begin position="278"/>
        <end position="300"/>
    </location>
</feature>
<feature type="transmembrane region" description="Helical" evidence="6">
    <location>
        <begin position="205"/>
        <end position="225"/>
    </location>
</feature>
<feature type="transmembrane region" description="Helical" evidence="6">
    <location>
        <begin position="128"/>
        <end position="152"/>
    </location>
</feature>
<feature type="transmembrane region" description="Helical" evidence="6">
    <location>
        <begin position="37"/>
        <end position="59"/>
    </location>
</feature>
<feature type="transmembrane region" description="Helical" evidence="6">
    <location>
        <begin position="158"/>
        <end position="178"/>
    </location>
</feature>
<comment type="caution">
    <text evidence="7">The sequence shown here is derived from an EMBL/GenBank/DDBJ whole genome shotgun (WGS) entry which is preliminary data.</text>
</comment>
<evidence type="ECO:0000256" key="6">
    <source>
        <dbReference type="SAM" id="Phobius"/>
    </source>
</evidence>
<dbReference type="RefSeq" id="WP_252606188.1">
    <property type="nucleotide sequence ID" value="NZ_JAPKNA010000001.1"/>
</dbReference>
<protein>
    <submittedName>
        <fullName evidence="7">MFS transporter</fullName>
    </submittedName>
</protein>
<feature type="transmembrane region" description="Helical" evidence="6">
    <location>
        <begin position="95"/>
        <end position="116"/>
    </location>
</feature>
<keyword evidence="5 6" id="KW-0472">Membrane</keyword>
<sequence>MSLRTTILIMSAFGVISDSILIAFYPQFFQIRYGLTSAIHVGAYIAAISIAVMCMLPVWARVARRIETMHLLLYTQCAAALLCVASAWAPTVQTYWLLSLLMFMSKASYLLMFPYLMRLELHKDHAKVIGMLSVVIQIGAIFGAAVGGWVLQQYGPSVSIWMMAAGDFAQMALCFYLIRSGKVVKVLRHDSQSQPVLPAKRSPHVLGALLKLSLLMLLFDFAAYLVRPFFTVHWEAVTGIHQQALTGLIFAIPGVVALVALVVKHMVSHPSRYLDHTLFNLCIGAVGLALQAVPSAWAIILGRTLYGWAMYQVIVKLEVTLFKVSTPEAYARDFAITNFFQNLGVLLSSFAAGYIVAWIGIPMTFLIAAFGMLLTALIDKWTFGVDRRHTPHGASCHVA</sequence>
<reference evidence="7 8" key="1">
    <citation type="submission" date="2022-11" db="EMBL/GenBank/DDBJ databases">
        <title>Biodiversity and phylogenetic relationships of bacteria.</title>
        <authorList>
            <person name="Machado R.A.R."/>
            <person name="Bhat A."/>
            <person name="Loulou A."/>
            <person name="Kallel S."/>
        </authorList>
    </citation>
    <scope>NUCLEOTIDE SEQUENCE [LARGE SCALE GENOMIC DNA]</scope>
    <source>
        <strain evidence="7 8">DSM 13975</strain>
    </source>
</reference>
<gene>
    <name evidence="7" type="ORF">OSH09_00285</name>
</gene>
<name>A0ABT3VGL0_9BURK</name>
<comment type="subcellular location">
    <subcellularLocation>
        <location evidence="1">Cell membrane</location>
        <topology evidence="1">Multi-pass membrane protein</topology>
    </subcellularLocation>
</comment>
<feature type="transmembrane region" description="Helical" evidence="6">
    <location>
        <begin position="355"/>
        <end position="378"/>
    </location>
</feature>
<evidence type="ECO:0000256" key="3">
    <source>
        <dbReference type="ARBA" id="ARBA00022692"/>
    </source>
</evidence>
<dbReference type="Proteomes" id="UP001209916">
    <property type="component" value="Unassembled WGS sequence"/>
</dbReference>
<feature type="transmembrane region" description="Helical" evidence="6">
    <location>
        <begin position="71"/>
        <end position="89"/>
    </location>
</feature>
<dbReference type="InterPro" id="IPR011701">
    <property type="entry name" value="MFS"/>
</dbReference>
<keyword evidence="2" id="KW-1003">Cell membrane</keyword>